<dbReference type="GO" id="GO:0007023">
    <property type="term" value="P:post-chaperonin tubulin folding pathway"/>
    <property type="evidence" value="ECO:0007669"/>
    <property type="project" value="InterPro"/>
</dbReference>
<dbReference type="InterPro" id="IPR058033">
    <property type="entry name" value="ARM_TBCD_2nd"/>
</dbReference>
<evidence type="ECO:0000259" key="4">
    <source>
        <dbReference type="Pfam" id="PF25767"/>
    </source>
</evidence>
<dbReference type="OrthoDB" id="10253476at2759"/>
<dbReference type="EMBL" id="DS022301">
    <property type="protein sequence ID" value="OAJ38465.1"/>
    <property type="molecule type" value="Genomic_DNA"/>
</dbReference>
<dbReference type="FunFam" id="1.25.10.10:FF:001010">
    <property type="entry name" value="Tubulin folding cofactor D"/>
    <property type="match status" value="1"/>
</dbReference>
<evidence type="ECO:0000313" key="5">
    <source>
        <dbReference type="EMBL" id="OAJ38465.1"/>
    </source>
</evidence>
<evidence type="ECO:0000256" key="2">
    <source>
        <dbReference type="PROSITE-ProRule" id="PRU00103"/>
    </source>
</evidence>
<reference evidence="5 6" key="1">
    <citation type="submission" date="2006-10" db="EMBL/GenBank/DDBJ databases">
        <title>The Genome Sequence of Batrachochytrium dendrobatidis JEL423.</title>
        <authorList>
            <consortium name="The Broad Institute Genome Sequencing Platform"/>
            <person name="Birren B."/>
            <person name="Lander E."/>
            <person name="Galagan J."/>
            <person name="Cuomo C."/>
            <person name="Devon K."/>
            <person name="Jaffe D."/>
            <person name="Butler J."/>
            <person name="Alvarez P."/>
            <person name="Gnerre S."/>
            <person name="Grabherr M."/>
            <person name="Kleber M."/>
            <person name="Mauceli E."/>
            <person name="Brockman W."/>
            <person name="Young S."/>
            <person name="LaButti K."/>
            <person name="Sykes S."/>
            <person name="DeCaprio D."/>
            <person name="Crawford M."/>
            <person name="Koehrsen M."/>
            <person name="Engels R."/>
            <person name="Montgomery P."/>
            <person name="Pearson M."/>
            <person name="Howarth C."/>
            <person name="Larson L."/>
            <person name="White J."/>
            <person name="O'Leary S."/>
            <person name="Kodira C."/>
            <person name="Zeng Q."/>
            <person name="Yandava C."/>
            <person name="Alvarado L."/>
            <person name="Longcore J."/>
            <person name="James T."/>
        </authorList>
    </citation>
    <scope>NUCLEOTIDE SEQUENCE [LARGE SCALE GENOMIC DNA]</scope>
    <source>
        <strain evidence="5 6">JEL423</strain>
    </source>
</reference>
<dbReference type="SUPFAM" id="SSF48371">
    <property type="entry name" value="ARM repeat"/>
    <property type="match status" value="1"/>
</dbReference>
<evidence type="ECO:0000259" key="3">
    <source>
        <dbReference type="Pfam" id="PF12612"/>
    </source>
</evidence>
<dbReference type="AlphaFoldDB" id="A0A177WFE6"/>
<sequence>MADKAMADDPLGTVGYVWSAVLENKIYRMMMIIDKYQEMPQLLDPHLEEILTPIISRLLAGIKSFHTHPKAAQILQIQQWRPFFMIICHLAKARGRKIIMNYFTHEVADLEPCIAFLNFLKSDTDLVRHWHARYVLLLWISLIAMIPFDLIRVDSGQKDGRKLVDCMLDLGKSFLDAPGKEHEGASILIMRILSRKDTSQTHLLPFIEEAFESLGNTEDIFKVRGNVATLCCIYKYGPRQLLLETVRHVHSCSRLMSDPRIQQNSLMRKQVVKLAQRIALCAIKPRIASWRYQRGSRSLAENLAATSAGSSVETNQSKMRTEIPCTLKPLDEDDFDEIPDEMEDIINILLDGLRDKDTIVRWTSAKGVGRITNRLNHELADEIVGSVIDSLAEDTILVNGSPRTAKVDSVSDSSWHGASLALAELIRRGLLLPERLKECIPWIMRGLTFEQRKGTHSIGAHVRDAACYVCWSLARAYAPEVLEPYALELAQCLIVTAVTDREVNIRRASAAAFQENVGRHGLFPHGIAIVGIADYFNLGVRAHVYTDIIPTIASFSEYAEPIMNHLVSSLQRHWDKHVRVLAAKSLGILTKTQSDYITETVLPITISRIGSDELELRHASLMSCAEILKTLFMNNGTWSADHLEHFIKPAFMSIESFHPKHTESFGSDLTRTGAAFLMEVLASTDALGSLSKCGIAKFDSVLDTWWTLLDSSIDRSEEQLQENTAKSICCLAESVGLSDAWFKAFTQGLDYTAPPARRRGCALVFGFASLTILSLRIESIIQSLAKATQIHQEQVYNDAGTRRNAVHSITAIIQTYGCKLLTDFPAGCLDLVVSTLLKCTEDYSTDSRGDVGSWVREASVKGISALLPLVASIEAKIGGSASLSKSVIDAATRQKMIAAVVLQSVEKIDRVRSTAGVALHALAWEYPELEFPYQKEVRLVIPQDTDIHWLNPREVYPMMVKMMHVEAYRSFVLLGIVTSIGGLTESLVRSASSSLMEFVLQLPVSLNDSMSPLKLEDVLDAFTDLLKSYQRDDRVSIPILEVLDLLLTSRTLTSVHTMQVVALYNLTKSEVFKSKNVRKLTVGIKVFAGFAGLTGDHGIDEMPEIAAVQKKALKQLMLYLAHPYPKVRRAVSEALYLVVSTGLSGIGISDEALEATEDVLLSTDWDIGSPAELKALRAKVEASLAY</sequence>
<dbReference type="InterPro" id="IPR021133">
    <property type="entry name" value="HEAT_type_2"/>
</dbReference>
<dbReference type="InterPro" id="IPR016024">
    <property type="entry name" value="ARM-type_fold"/>
</dbReference>
<protein>
    <submittedName>
        <fullName evidence="5">Uncharacterized protein</fullName>
    </submittedName>
</protein>
<dbReference type="InterPro" id="IPR011989">
    <property type="entry name" value="ARM-like"/>
</dbReference>
<dbReference type="PANTHER" id="PTHR12658">
    <property type="entry name" value="BETA-TUBULIN COFACTOR D"/>
    <property type="match status" value="1"/>
</dbReference>
<dbReference type="Gene3D" id="1.25.10.10">
    <property type="entry name" value="Leucine-rich Repeat Variant"/>
    <property type="match status" value="2"/>
</dbReference>
<dbReference type="PANTHER" id="PTHR12658:SF0">
    <property type="entry name" value="TUBULIN-SPECIFIC CHAPERONE D"/>
    <property type="match status" value="1"/>
</dbReference>
<dbReference type="Pfam" id="PF25767">
    <property type="entry name" value="ARM_TBCD_2nd"/>
    <property type="match status" value="1"/>
</dbReference>
<dbReference type="GO" id="GO:0007021">
    <property type="term" value="P:tubulin complex assembly"/>
    <property type="evidence" value="ECO:0007669"/>
    <property type="project" value="InterPro"/>
</dbReference>
<dbReference type="eggNOG" id="KOG1943">
    <property type="taxonomic scope" value="Eukaryota"/>
</dbReference>
<feature type="domain" description="Tubulin-folding cofactor D ARM repeats" evidence="4">
    <location>
        <begin position="266"/>
        <end position="527"/>
    </location>
</feature>
<evidence type="ECO:0000256" key="1">
    <source>
        <dbReference type="ARBA" id="ARBA00023186"/>
    </source>
</evidence>
<feature type="domain" description="Tubulin-folding cofactor D C-terminal" evidence="3">
    <location>
        <begin position="894"/>
        <end position="1079"/>
    </location>
</feature>
<dbReference type="Pfam" id="PF23579">
    <property type="entry name" value="ARM_TBCD"/>
    <property type="match status" value="1"/>
</dbReference>
<dbReference type="GO" id="GO:0048487">
    <property type="term" value="F:beta-tubulin binding"/>
    <property type="evidence" value="ECO:0007669"/>
    <property type="project" value="InterPro"/>
</dbReference>
<dbReference type="VEuPathDB" id="FungiDB:BDEG_22389"/>
<evidence type="ECO:0000313" key="6">
    <source>
        <dbReference type="Proteomes" id="UP000077115"/>
    </source>
</evidence>
<dbReference type="Pfam" id="PF12612">
    <property type="entry name" value="TFCD_C"/>
    <property type="match status" value="1"/>
</dbReference>
<dbReference type="Proteomes" id="UP000077115">
    <property type="component" value="Unassembled WGS sequence"/>
</dbReference>
<reference evidence="5 6" key="2">
    <citation type="submission" date="2016-05" db="EMBL/GenBank/DDBJ databases">
        <title>Lineage-specific infection strategies underlie the spectrum of fungal disease in amphibians.</title>
        <authorList>
            <person name="Cuomo C.A."/>
            <person name="Farrer R.A."/>
            <person name="James T."/>
            <person name="Longcore J."/>
            <person name="Birren B."/>
        </authorList>
    </citation>
    <scope>NUCLEOTIDE SEQUENCE [LARGE SCALE GENOMIC DNA]</scope>
    <source>
        <strain evidence="5 6">JEL423</strain>
    </source>
</reference>
<name>A0A177WFE6_BATDL</name>
<dbReference type="STRING" id="403673.A0A177WFE6"/>
<organism evidence="5 6">
    <name type="scientific">Batrachochytrium dendrobatidis (strain JEL423)</name>
    <dbReference type="NCBI Taxonomy" id="403673"/>
    <lineage>
        <taxon>Eukaryota</taxon>
        <taxon>Fungi</taxon>
        <taxon>Fungi incertae sedis</taxon>
        <taxon>Chytridiomycota</taxon>
        <taxon>Chytridiomycota incertae sedis</taxon>
        <taxon>Chytridiomycetes</taxon>
        <taxon>Rhizophydiales</taxon>
        <taxon>Rhizophydiales incertae sedis</taxon>
        <taxon>Batrachochytrium</taxon>
    </lineage>
</organism>
<dbReference type="InterPro" id="IPR022577">
    <property type="entry name" value="TBCD_C"/>
</dbReference>
<gene>
    <name evidence="5" type="ORF">BDEG_22389</name>
</gene>
<keyword evidence="1" id="KW-0143">Chaperone</keyword>
<dbReference type="GO" id="GO:0000226">
    <property type="term" value="P:microtubule cytoskeleton organization"/>
    <property type="evidence" value="ECO:0007669"/>
    <property type="project" value="TreeGrafter"/>
</dbReference>
<dbReference type="GO" id="GO:0005096">
    <property type="term" value="F:GTPase activator activity"/>
    <property type="evidence" value="ECO:0007669"/>
    <property type="project" value="InterPro"/>
</dbReference>
<proteinExistence type="predicted"/>
<accession>A0A177WFE6</accession>
<feature type="repeat" description="HEAT" evidence="2">
    <location>
        <begin position="345"/>
        <end position="382"/>
    </location>
</feature>
<dbReference type="PROSITE" id="PS50077">
    <property type="entry name" value="HEAT_REPEAT"/>
    <property type="match status" value="1"/>
</dbReference>
<dbReference type="InterPro" id="IPR033162">
    <property type="entry name" value="TBCD"/>
</dbReference>